<organism evidence="1 2">
    <name type="scientific">Trachymyrmex cornetzi</name>
    <dbReference type="NCBI Taxonomy" id="471704"/>
    <lineage>
        <taxon>Eukaryota</taxon>
        <taxon>Metazoa</taxon>
        <taxon>Ecdysozoa</taxon>
        <taxon>Arthropoda</taxon>
        <taxon>Hexapoda</taxon>
        <taxon>Insecta</taxon>
        <taxon>Pterygota</taxon>
        <taxon>Neoptera</taxon>
        <taxon>Endopterygota</taxon>
        <taxon>Hymenoptera</taxon>
        <taxon>Apocrita</taxon>
        <taxon>Aculeata</taxon>
        <taxon>Formicoidea</taxon>
        <taxon>Formicidae</taxon>
        <taxon>Myrmicinae</taxon>
        <taxon>Trachymyrmex</taxon>
    </lineage>
</organism>
<keyword evidence="2" id="KW-1185">Reference proteome</keyword>
<dbReference type="EMBL" id="KQ979900">
    <property type="protein sequence ID" value="KYN18655.1"/>
    <property type="molecule type" value="Genomic_DNA"/>
</dbReference>
<evidence type="ECO:0000313" key="1">
    <source>
        <dbReference type="EMBL" id="KYN18655.1"/>
    </source>
</evidence>
<proteinExistence type="predicted"/>
<reference evidence="1 2" key="1">
    <citation type="submission" date="2015-09" db="EMBL/GenBank/DDBJ databases">
        <title>Trachymyrmex cornetzi WGS genome.</title>
        <authorList>
            <person name="Nygaard S."/>
            <person name="Hu H."/>
            <person name="Boomsma J."/>
            <person name="Zhang G."/>
        </authorList>
    </citation>
    <scope>NUCLEOTIDE SEQUENCE [LARGE SCALE GENOMIC DNA]</scope>
    <source>
        <strain evidence="1">Tcor2-1</strain>
        <tissue evidence="1">Whole body</tissue>
    </source>
</reference>
<sequence>MEEEQFLLVLPSNSSMRHFPDNTTSSFITELPHSIVLHGQWEVAITEIQFPCTFLHIRHKENVIRFVDVKPDEGTKGAFTAKEVAFPNGIYNDIYELIDAINTACKEAESHFYFELQKASGGKVMISINCDEKCQMLHHINFSDNLLRMLGFSSAISANNYPLYPKLAVRKPNSNETEEKTFLTHGFKKETGKRLADLYWSTEPYSLWRGIPDKMFVYCDICEPYITGDVRTPLLRIVPVEIRNHNYAFGANLVKHFSFPNYIPLRRTNFRTIEIDIRDHLGKKIPFEFETLTVTLHFKRKQ</sequence>
<dbReference type="AlphaFoldDB" id="A0A151J622"/>
<dbReference type="Proteomes" id="UP000078492">
    <property type="component" value="Unassembled WGS sequence"/>
</dbReference>
<protein>
    <submittedName>
        <fullName evidence="1">Uncharacterized protein</fullName>
    </submittedName>
</protein>
<gene>
    <name evidence="1" type="ORF">ALC57_09037</name>
</gene>
<name>A0A151J622_9HYME</name>
<accession>A0A151J622</accession>
<evidence type="ECO:0000313" key="2">
    <source>
        <dbReference type="Proteomes" id="UP000078492"/>
    </source>
</evidence>